<sequence length="259" mass="27940">MFWHLLEVLIALQVLASPSATTYAGVVTPLRIEERETAKQIFKRQSWTPWAFQNTYDSAYGVSYDYRGWPAYQRPYYDSYYLNYYYGPSIRPLLNQPQQHYDSPMSSYNPCADPDSVNWRVNCNGGGYQKTTNVDGGLRSSQETATFFTWQYGSKKNFDQPFRSLGNENLNGQFGGSDRNISSDSGSVGDNGSSVSGSVGGSGSSVSGNSVSGNPDSGSGSGSKDCTNGVDSKNTCVASDAPANASVLLGTTPSLSVSL</sequence>
<evidence type="ECO:0000313" key="3">
    <source>
        <dbReference type="EMBL" id="GIZ44666.1"/>
    </source>
</evidence>
<evidence type="ECO:0000256" key="1">
    <source>
        <dbReference type="SAM" id="MobiDB-lite"/>
    </source>
</evidence>
<evidence type="ECO:0008006" key="5">
    <source>
        <dbReference type="Google" id="ProtNLM"/>
    </source>
</evidence>
<dbReference type="OrthoDB" id="10665478at2759"/>
<feature type="compositionally biased region" description="Polar residues" evidence="1">
    <location>
        <begin position="224"/>
        <end position="237"/>
    </location>
</feature>
<dbReference type="GeneID" id="68293432"/>
<dbReference type="EMBL" id="BOLY01000005">
    <property type="protein sequence ID" value="GIZ44666.1"/>
    <property type="molecule type" value="Genomic_DNA"/>
</dbReference>
<evidence type="ECO:0000256" key="2">
    <source>
        <dbReference type="SAM" id="SignalP"/>
    </source>
</evidence>
<accession>A0A9P3CL10</accession>
<proteinExistence type="predicted"/>
<feature type="region of interest" description="Disordered" evidence="1">
    <location>
        <begin position="163"/>
        <end position="237"/>
    </location>
</feature>
<keyword evidence="2" id="KW-0732">Signal</keyword>
<reference evidence="3 4" key="1">
    <citation type="submission" date="2021-01" db="EMBL/GenBank/DDBJ databases">
        <title>Cercospora kikuchii MAFF 305040 whole genome shotgun sequence.</title>
        <authorList>
            <person name="Kashiwa T."/>
            <person name="Suzuki T."/>
        </authorList>
    </citation>
    <scope>NUCLEOTIDE SEQUENCE [LARGE SCALE GENOMIC DNA]</scope>
    <source>
        <strain evidence="3 4">MAFF 305040</strain>
    </source>
</reference>
<evidence type="ECO:0000313" key="4">
    <source>
        <dbReference type="Proteomes" id="UP000825890"/>
    </source>
</evidence>
<gene>
    <name evidence="3" type="ORF">CKM354_000785700</name>
</gene>
<dbReference type="AlphaFoldDB" id="A0A9P3CL10"/>
<protein>
    <recommendedName>
        <fullName evidence="5">Secreted protein</fullName>
    </recommendedName>
</protein>
<feature type="compositionally biased region" description="Low complexity" evidence="1">
    <location>
        <begin position="204"/>
        <end position="218"/>
    </location>
</feature>
<dbReference type="Proteomes" id="UP000825890">
    <property type="component" value="Unassembled WGS sequence"/>
</dbReference>
<organism evidence="3 4">
    <name type="scientific">Cercospora kikuchii</name>
    <dbReference type="NCBI Taxonomy" id="84275"/>
    <lineage>
        <taxon>Eukaryota</taxon>
        <taxon>Fungi</taxon>
        <taxon>Dikarya</taxon>
        <taxon>Ascomycota</taxon>
        <taxon>Pezizomycotina</taxon>
        <taxon>Dothideomycetes</taxon>
        <taxon>Dothideomycetidae</taxon>
        <taxon>Mycosphaerellales</taxon>
        <taxon>Mycosphaerellaceae</taxon>
        <taxon>Cercospora</taxon>
    </lineage>
</organism>
<keyword evidence="4" id="KW-1185">Reference proteome</keyword>
<comment type="caution">
    <text evidence="3">The sequence shown here is derived from an EMBL/GenBank/DDBJ whole genome shotgun (WGS) entry which is preliminary data.</text>
</comment>
<feature type="signal peptide" evidence="2">
    <location>
        <begin position="1"/>
        <end position="16"/>
    </location>
</feature>
<name>A0A9P3CL10_9PEZI</name>
<feature type="compositionally biased region" description="Low complexity" evidence="1">
    <location>
        <begin position="182"/>
        <end position="197"/>
    </location>
</feature>
<dbReference type="RefSeq" id="XP_044659153.1">
    <property type="nucleotide sequence ID" value="XM_044803218.1"/>
</dbReference>
<feature type="chain" id="PRO_5040242632" description="Secreted protein" evidence="2">
    <location>
        <begin position="17"/>
        <end position="259"/>
    </location>
</feature>